<evidence type="ECO:0000313" key="3">
    <source>
        <dbReference type="Proteomes" id="UP000494206"/>
    </source>
</evidence>
<name>A0A8S1EPW6_9PELO</name>
<evidence type="ECO:0000256" key="1">
    <source>
        <dbReference type="SAM" id="MobiDB-lite"/>
    </source>
</evidence>
<accession>A0A8S1EPW6</accession>
<dbReference type="Proteomes" id="UP000494206">
    <property type="component" value="Unassembled WGS sequence"/>
</dbReference>
<keyword evidence="3" id="KW-1185">Reference proteome</keyword>
<protein>
    <submittedName>
        <fullName evidence="2">Uncharacterized protein</fullName>
    </submittedName>
</protein>
<dbReference type="AlphaFoldDB" id="A0A8S1EPW6"/>
<dbReference type="OrthoDB" id="5787578at2759"/>
<feature type="compositionally biased region" description="Basic and acidic residues" evidence="1">
    <location>
        <begin position="138"/>
        <end position="157"/>
    </location>
</feature>
<gene>
    <name evidence="2" type="ORF">CBOVIS_LOCUS5491</name>
</gene>
<sequence length="429" mass="48451">MNEKNTVSFFLSIPQIISNLSFLISSCEKEITSGLLREFNQITNEQVSSVQAQGLIDVTLDFIRTWNASLHAVSKPGHILTARRVICHPKYAKAYTFNTFKADELKHEAVHLWEDDSVPHSGDEAVKKKFLTKKPYKKGSEKSKKANSDLTSRNEVREEQKPPVLIWASHAIVSLHPDLFDATSSFLINDAECFKIHDCPNTKIMIHSGKFDFNCLIVPTNNKTLQLVFIYGAKNVRLHYDRIKETILGFGQHAPCIVHKEALSPNTKKQTRMIYIPAWNPTEFPAVNIAEHYLACLEMNSMFYTGGFGDLAPSDAEPSASPNPHRIAHIQHYTLMSLVNSPHSAIKQSNEKSENTKKSSMQQTASQVSVNESQEFELVTLPYCVFLWDTKKEGPVIMGKIIDKMGEHAKKRRKQATKEHSSLIPCLIM</sequence>
<feature type="region of interest" description="Disordered" evidence="1">
    <location>
        <begin position="136"/>
        <end position="157"/>
    </location>
</feature>
<organism evidence="2 3">
    <name type="scientific">Caenorhabditis bovis</name>
    <dbReference type="NCBI Taxonomy" id="2654633"/>
    <lineage>
        <taxon>Eukaryota</taxon>
        <taxon>Metazoa</taxon>
        <taxon>Ecdysozoa</taxon>
        <taxon>Nematoda</taxon>
        <taxon>Chromadorea</taxon>
        <taxon>Rhabditida</taxon>
        <taxon>Rhabditina</taxon>
        <taxon>Rhabditomorpha</taxon>
        <taxon>Rhabditoidea</taxon>
        <taxon>Rhabditidae</taxon>
        <taxon>Peloderinae</taxon>
        <taxon>Caenorhabditis</taxon>
    </lineage>
</organism>
<proteinExistence type="predicted"/>
<evidence type="ECO:0000313" key="2">
    <source>
        <dbReference type="EMBL" id="CAB3402959.1"/>
    </source>
</evidence>
<dbReference type="PROSITE" id="PS51257">
    <property type="entry name" value="PROKAR_LIPOPROTEIN"/>
    <property type="match status" value="1"/>
</dbReference>
<comment type="caution">
    <text evidence="2">The sequence shown here is derived from an EMBL/GenBank/DDBJ whole genome shotgun (WGS) entry which is preliminary data.</text>
</comment>
<dbReference type="EMBL" id="CADEPM010000003">
    <property type="protein sequence ID" value="CAB3402959.1"/>
    <property type="molecule type" value="Genomic_DNA"/>
</dbReference>
<reference evidence="2 3" key="1">
    <citation type="submission" date="2020-04" db="EMBL/GenBank/DDBJ databases">
        <authorList>
            <person name="Laetsch R D."/>
            <person name="Stevens L."/>
            <person name="Kumar S."/>
            <person name="Blaxter L. M."/>
        </authorList>
    </citation>
    <scope>NUCLEOTIDE SEQUENCE [LARGE SCALE GENOMIC DNA]</scope>
</reference>
<feature type="region of interest" description="Disordered" evidence="1">
    <location>
        <begin position="344"/>
        <end position="369"/>
    </location>
</feature>